<dbReference type="InterPro" id="IPR013087">
    <property type="entry name" value="Znf_C2H2_type"/>
</dbReference>
<evidence type="ECO:0000313" key="16">
    <source>
        <dbReference type="Proteomes" id="UP000314985"/>
    </source>
</evidence>
<dbReference type="PROSITE" id="PS00028">
    <property type="entry name" value="ZINC_FINGER_C2H2_1"/>
    <property type="match status" value="7"/>
</dbReference>
<organism evidence="15 16">
    <name type="scientific">Sus scrofa</name>
    <name type="common">Pig</name>
    <dbReference type="NCBI Taxonomy" id="9823"/>
    <lineage>
        <taxon>Eukaryota</taxon>
        <taxon>Metazoa</taxon>
        <taxon>Chordata</taxon>
        <taxon>Craniata</taxon>
        <taxon>Vertebrata</taxon>
        <taxon>Euteleostomi</taxon>
        <taxon>Mammalia</taxon>
        <taxon>Eutheria</taxon>
        <taxon>Laurasiatheria</taxon>
        <taxon>Artiodactyla</taxon>
        <taxon>Suina</taxon>
        <taxon>Suidae</taxon>
        <taxon>Sus</taxon>
    </lineage>
</organism>
<keyword evidence="10" id="KW-0804">Transcription</keyword>
<name>A0A4X1SDV9_PIG</name>
<dbReference type="Ensembl" id="ENSSSCT00070000431.1">
    <property type="protein sequence ID" value="ENSSSCP00070000362.1"/>
    <property type="gene ID" value="ENSSSCG00070000249.1"/>
</dbReference>
<evidence type="ECO:0000256" key="2">
    <source>
        <dbReference type="ARBA" id="ARBA00004123"/>
    </source>
</evidence>
<keyword evidence="4" id="KW-0479">Metal-binding</keyword>
<reference evidence="15" key="2">
    <citation type="submission" date="2025-08" db="UniProtKB">
        <authorList>
            <consortium name="Ensembl"/>
        </authorList>
    </citation>
    <scope>IDENTIFICATION</scope>
</reference>
<proteinExistence type="inferred from homology"/>
<dbReference type="SMART" id="SM00355">
    <property type="entry name" value="ZnF_C2H2"/>
    <property type="match status" value="7"/>
</dbReference>
<dbReference type="GO" id="GO:0005634">
    <property type="term" value="C:nucleus"/>
    <property type="evidence" value="ECO:0007669"/>
    <property type="project" value="UniProtKB-SubCell"/>
</dbReference>
<gene>
    <name evidence="15" type="primary">ZNF449</name>
</gene>
<reference evidence="16" key="1">
    <citation type="submission" date="2017-08" db="EMBL/GenBank/DDBJ databases">
        <title>USMARCv1.0.</title>
        <authorList>
            <person name="Hannum G.I."/>
            <person name="Koren S."/>
            <person name="Schroeder S.G."/>
            <person name="Chin S.C."/>
            <person name="Nonneman D.J."/>
            <person name="Becker S.A."/>
            <person name="Rosen B.D."/>
            <person name="Bickhart D.M."/>
            <person name="Putnam N.H."/>
            <person name="Green R.E."/>
            <person name="Tuggle C.K."/>
            <person name="Liu H."/>
            <person name="Rohrer G.A."/>
            <person name="Warr A."/>
            <person name="Hall R."/>
            <person name="Kim K."/>
            <person name="Hume D.A."/>
            <person name="Talbot R."/>
            <person name="Chow W."/>
            <person name="Howe K."/>
            <person name="Schwartz A.S."/>
            <person name="Watson M."/>
            <person name="Archibald A.L."/>
            <person name="Phillippy A.M."/>
            <person name="Smith T.P.L."/>
        </authorList>
    </citation>
    <scope>NUCLEOTIDE SEQUENCE [LARGE SCALE GENOMIC DNA]</scope>
</reference>
<feature type="compositionally biased region" description="Pro residues" evidence="13">
    <location>
        <begin position="156"/>
        <end position="168"/>
    </location>
</feature>
<dbReference type="Pfam" id="PF00096">
    <property type="entry name" value="zf-C2H2"/>
    <property type="match status" value="7"/>
</dbReference>
<comment type="similarity">
    <text evidence="3">Belongs to the krueppel C2H2-type zinc-finger protein family.</text>
</comment>
<feature type="compositionally biased region" description="Low complexity" evidence="13">
    <location>
        <begin position="12"/>
        <end position="35"/>
    </location>
</feature>
<sequence length="555" mass="60771">SGSLDGWRTRTSRPGAPRARGRVPAGGSALPVAQPRRPPRAPSRRASPVPHLRVAALSPRARVPSRVVLAFVPGIALQVPAASAASRPGADRPPPSRAGPAPPVHPWTRSCAPAASRAPVTRGTDHLQPGARRPPAPGRTPRPASGCPETCAAAAVPPPSTASLPPTPCSLRGSGLTTTPRGGGVPEPLTAPRDDDCNSSPPPRRGRPAFHRQRGPLPPYSQRHLLLPLPLLLLLLPGGCQVPGVPGSHVESLIVSCGPVSFEIGIENEEDTSEKQKKLDNLYPFLVPLEGNALHGPILQKDYVQLENHWEGPSEDLQADLTKLVDRQNPPAGEKAEGSNAEEPLNPRPHKKKSPGDKPHRCSQCGKCFARKSQLTGHQRIHSGEEPHKCPECGKRFLRSSDLYRHQRLHTGERPYECTVCKKRFTRRSHLIGHQRTHSEEETYKCLECGKSFCHGSSLKRHLKTHSGEKPHRCHNCGKSFSRLTALTLHQRTHTEERPFKCNYCGKSFRQRPSLVIHLRIHTGEKPYKCSHCSKSFRQRAGLIMHQVTHFRGLL</sequence>
<dbReference type="Proteomes" id="UP000314985">
    <property type="component" value="Unassembled WGS sequence"/>
</dbReference>
<comment type="subcellular location">
    <subcellularLocation>
        <location evidence="2">Nucleus</location>
    </subcellularLocation>
</comment>
<dbReference type="GO" id="GO:0003677">
    <property type="term" value="F:DNA binding"/>
    <property type="evidence" value="ECO:0007669"/>
    <property type="project" value="UniProtKB-KW"/>
</dbReference>
<evidence type="ECO:0000256" key="5">
    <source>
        <dbReference type="ARBA" id="ARBA00022737"/>
    </source>
</evidence>
<keyword evidence="9" id="KW-0238">DNA-binding</keyword>
<evidence type="ECO:0000256" key="1">
    <source>
        <dbReference type="ARBA" id="ARBA00003767"/>
    </source>
</evidence>
<feature type="region of interest" description="Disordered" evidence="13">
    <location>
        <begin position="80"/>
        <end position="217"/>
    </location>
</feature>
<protein>
    <submittedName>
        <fullName evidence="15">Zinc finger protein 449</fullName>
    </submittedName>
</protein>
<dbReference type="FunFam" id="3.30.160.60:FF:000467">
    <property type="entry name" value="Zinc finger and SCAN domain-containing 21"/>
    <property type="match status" value="2"/>
</dbReference>
<dbReference type="GO" id="GO:0008270">
    <property type="term" value="F:zinc ion binding"/>
    <property type="evidence" value="ECO:0007669"/>
    <property type="project" value="UniProtKB-KW"/>
</dbReference>
<dbReference type="FunFam" id="3.30.160.60:FF:000869">
    <property type="entry name" value="Zinc finger protein 213"/>
    <property type="match status" value="1"/>
</dbReference>
<feature type="domain" description="C2H2-type" evidence="14">
    <location>
        <begin position="444"/>
        <end position="471"/>
    </location>
</feature>
<dbReference type="InterPro" id="IPR036236">
    <property type="entry name" value="Znf_C2H2_sf"/>
</dbReference>
<evidence type="ECO:0000256" key="4">
    <source>
        <dbReference type="ARBA" id="ARBA00022723"/>
    </source>
</evidence>
<dbReference type="PANTHER" id="PTHR23235">
    <property type="entry name" value="KRUEPPEL-LIKE TRANSCRIPTION FACTOR"/>
    <property type="match status" value="1"/>
</dbReference>
<evidence type="ECO:0000256" key="7">
    <source>
        <dbReference type="ARBA" id="ARBA00022833"/>
    </source>
</evidence>
<dbReference type="FunFam" id="3.30.160.60:FF:001562">
    <property type="entry name" value="Zinc finger protein 449"/>
    <property type="match status" value="1"/>
</dbReference>
<evidence type="ECO:0000256" key="3">
    <source>
        <dbReference type="ARBA" id="ARBA00006991"/>
    </source>
</evidence>
<feature type="domain" description="C2H2-type" evidence="14">
    <location>
        <begin position="472"/>
        <end position="499"/>
    </location>
</feature>
<dbReference type="PROSITE" id="PS50157">
    <property type="entry name" value="ZINC_FINGER_C2H2_2"/>
    <property type="match status" value="7"/>
</dbReference>
<feature type="region of interest" description="Disordered" evidence="13">
    <location>
        <begin position="1"/>
        <end position="51"/>
    </location>
</feature>
<evidence type="ECO:0000256" key="11">
    <source>
        <dbReference type="ARBA" id="ARBA00023242"/>
    </source>
</evidence>
<feature type="domain" description="C2H2-type" evidence="14">
    <location>
        <begin position="528"/>
        <end position="550"/>
    </location>
</feature>
<evidence type="ECO:0000256" key="10">
    <source>
        <dbReference type="ARBA" id="ARBA00023163"/>
    </source>
</evidence>
<dbReference type="AlphaFoldDB" id="A0A4X1SDV9"/>
<dbReference type="SUPFAM" id="SSF57667">
    <property type="entry name" value="beta-beta-alpha zinc fingers"/>
    <property type="match status" value="4"/>
</dbReference>
<keyword evidence="7" id="KW-0862">Zinc</keyword>
<dbReference type="PANTHER" id="PTHR23235:SF120">
    <property type="entry name" value="KRUPPEL-LIKE FACTOR 15"/>
    <property type="match status" value="1"/>
</dbReference>
<keyword evidence="8" id="KW-0805">Transcription regulation</keyword>
<evidence type="ECO:0000313" key="15">
    <source>
        <dbReference type="Ensembl" id="ENSSSCP00070000362.1"/>
    </source>
</evidence>
<accession>A0A4X1SDV9</accession>
<feature type="compositionally biased region" description="Pro residues" evidence="13">
    <location>
        <begin position="91"/>
        <end position="105"/>
    </location>
</feature>
<evidence type="ECO:0000256" key="9">
    <source>
        <dbReference type="ARBA" id="ARBA00023125"/>
    </source>
</evidence>
<feature type="domain" description="C2H2-type" evidence="14">
    <location>
        <begin position="360"/>
        <end position="387"/>
    </location>
</feature>
<dbReference type="Gene3D" id="3.30.160.60">
    <property type="entry name" value="Classic Zinc Finger"/>
    <property type="match status" value="7"/>
</dbReference>
<dbReference type="FunFam" id="3.30.160.60:FF:000761">
    <property type="entry name" value="Zinc finger protein 449"/>
    <property type="match status" value="1"/>
</dbReference>
<dbReference type="FunFam" id="3.30.160.60:FF:000959">
    <property type="entry name" value="zinc finger protein 449"/>
    <property type="match status" value="1"/>
</dbReference>
<dbReference type="FunFam" id="3.30.160.60:FF:000070">
    <property type="entry name" value="zinc finger protein 689 isoform X1"/>
    <property type="match status" value="1"/>
</dbReference>
<evidence type="ECO:0000256" key="13">
    <source>
        <dbReference type="SAM" id="MobiDB-lite"/>
    </source>
</evidence>
<feature type="domain" description="C2H2-type" evidence="14">
    <location>
        <begin position="416"/>
        <end position="443"/>
    </location>
</feature>
<keyword evidence="5" id="KW-0677">Repeat</keyword>
<comment type="function">
    <text evidence="1">May be involved in transcriptional regulation.</text>
</comment>
<feature type="compositionally biased region" description="Low complexity" evidence="13">
    <location>
        <begin position="141"/>
        <end position="155"/>
    </location>
</feature>
<feature type="domain" description="C2H2-type" evidence="14">
    <location>
        <begin position="500"/>
        <end position="527"/>
    </location>
</feature>
<evidence type="ECO:0000256" key="6">
    <source>
        <dbReference type="ARBA" id="ARBA00022771"/>
    </source>
</evidence>
<feature type="domain" description="C2H2-type" evidence="14">
    <location>
        <begin position="388"/>
        <end position="415"/>
    </location>
</feature>
<keyword evidence="6 12" id="KW-0863">Zinc-finger</keyword>
<keyword evidence="11" id="KW-0539">Nucleus</keyword>
<evidence type="ECO:0000256" key="8">
    <source>
        <dbReference type="ARBA" id="ARBA00023015"/>
    </source>
</evidence>
<evidence type="ECO:0000256" key="12">
    <source>
        <dbReference type="PROSITE-ProRule" id="PRU00042"/>
    </source>
</evidence>
<feature type="compositionally biased region" description="Basic residues" evidence="13">
    <location>
        <begin position="204"/>
        <end position="214"/>
    </location>
</feature>
<evidence type="ECO:0000259" key="14">
    <source>
        <dbReference type="PROSITE" id="PS50157"/>
    </source>
</evidence>
<feature type="region of interest" description="Disordered" evidence="13">
    <location>
        <begin position="328"/>
        <end position="360"/>
    </location>
</feature>